<comment type="caution">
    <text evidence="3">The sequence shown here is derived from an EMBL/GenBank/DDBJ whole genome shotgun (WGS) entry which is preliminary data.</text>
</comment>
<sequence>MRHSIKPLLIVAAMASSFSALAIQKDITVNASVDSQLDMTQADNTPLPASIDMQYLPGRGLDSYRVNTKVWSNSATSNVKVRLVSAAQLSNADGDQTVPMTVKLGDKTLTTTDAEFTGAELFPGSIENGSAVLPLIISQTTKGILKTGQYSGVVSLMLTQATTAEGGA</sequence>
<keyword evidence="1" id="KW-0732">Signal</keyword>
<feature type="signal peptide" evidence="1">
    <location>
        <begin position="1"/>
        <end position="22"/>
    </location>
</feature>
<dbReference type="GeneID" id="66903877"/>
<reference evidence="3 4" key="1">
    <citation type="submission" date="2018-06" db="EMBL/GenBank/DDBJ databases">
        <authorList>
            <consortium name="Pathogen Informatics"/>
            <person name="Doyle S."/>
        </authorList>
    </citation>
    <scope>NUCLEOTIDE SEQUENCE [LARGE SCALE GENOMIC DNA]</scope>
    <source>
        <strain evidence="3 4">NCTC11967</strain>
    </source>
</reference>
<evidence type="ECO:0000313" key="2">
    <source>
        <dbReference type="EMBL" id="RKR65127.1"/>
    </source>
</evidence>
<organism evidence="3 4">
    <name type="scientific">Yokenella regensburgei</name>
    <dbReference type="NCBI Taxonomy" id="158877"/>
    <lineage>
        <taxon>Bacteria</taxon>
        <taxon>Pseudomonadati</taxon>
        <taxon>Pseudomonadota</taxon>
        <taxon>Gammaproteobacteria</taxon>
        <taxon>Enterobacterales</taxon>
        <taxon>Enterobacteriaceae</taxon>
        <taxon>Yokenella</taxon>
    </lineage>
</organism>
<accession>A0AB38FS14</accession>
<evidence type="ECO:0000313" key="4">
    <source>
        <dbReference type="Proteomes" id="UP000251313"/>
    </source>
</evidence>
<evidence type="ECO:0000313" key="5">
    <source>
        <dbReference type="Proteomes" id="UP000267341"/>
    </source>
</evidence>
<dbReference type="Proteomes" id="UP000267341">
    <property type="component" value="Unassembled WGS sequence"/>
</dbReference>
<dbReference type="EMBL" id="UAVL01000001">
    <property type="protein sequence ID" value="SQA60240.1"/>
    <property type="molecule type" value="Genomic_DNA"/>
</dbReference>
<name>A0AB38FS14_9ENTR</name>
<gene>
    <name evidence="3" type="primary">cfaB_1</name>
    <name evidence="2" type="ORF">C7387_1851</name>
    <name evidence="3" type="ORF">NCTC11967_00418</name>
</gene>
<reference evidence="2 5" key="2">
    <citation type="submission" date="2018-10" db="EMBL/GenBank/DDBJ databases">
        <title>Genomic Encyclopedia of Type Strains, Phase IV (KMG-IV): sequencing the most valuable type-strain genomes for metagenomic binning, comparative biology and taxonomic classification.</title>
        <authorList>
            <person name="Goeker M."/>
        </authorList>
    </citation>
    <scope>NUCLEOTIDE SEQUENCE [LARGE SCALE GENOMIC DNA]</scope>
    <source>
        <strain evidence="2 5">DSM 5079</strain>
    </source>
</reference>
<dbReference type="Proteomes" id="UP000251313">
    <property type="component" value="Unassembled WGS sequence"/>
</dbReference>
<dbReference type="EMBL" id="RBIZ01000003">
    <property type="protein sequence ID" value="RKR65127.1"/>
    <property type="molecule type" value="Genomic_DNA"/>
</dbReference>
<dbReference type="AlphaFoldDB" id="A0AB38FS14"/>
<keyword evidence="5" id="KW-1185">Reference proteome</keyword>
<evidence type="ECO:0000256" key="1">
    <source>
        <dbReference type="SAM" id="SignalP"/>
    </source>
</evidence>
<dbReference type="InterPro" id="IPR007540">
    <property type="entry name" value="Fimbrial_CS1-type"/>
</dbReference>
<protein>
    <submittedName>
        <fullName evidence="2">CS1 type fimbrial major subunit</fullName>
    </submittedName>
    <submittedName>
        <fullName evidence="3">Colonization factor antigen I subunit B</fullName>
    </submittedName>
</protein>
<dbReference type="RefSeq" id="WP_038258445.1">
    <property type="nucleotide sequence ID" value="NZ_CABKQJ010000016.1"/>
</dbReference>
<feature type="chain" id="PRO_5044202789" evidence="1">
    <location>
        <begin position="23"/>
        <end position="168"/>
    </location>
</feature>
<proteinExistence type="predicted"/>
<dbReference type="GO" id="GO:0009289">
    <property type="term" value="C:pilus"/>
    <property type="evidence" value="ECO:0007669"/>
    <property type="project" value="InterPro"/>
</dbReference>
<dbReference type="Pfam" id="PF04449">
    <property type="entry name" value="Fimbrial_CS1"/>
    <property type="match status" value="1"/>
</dbReference>
<dbReference type="Gene3D" id="2.60.40.2040">
    <property type="entry name" value="CFA/I fimbrial subunit E, pilin domain"/>
    <property type="match status" value="1"/>
</dbReference>
<evidence type="ECO:0000313" key="3">
    <source>
        <dbReference type="EMBL" id="SQA60240.1"/>
    </source>
</evidence>